<proteinExistence type="inferred from homology"/>
<dbReference type="GO" id="GO:0005737">
    <property type="term" value="C:cytoplasm"/>
    <property type="evidence" value="ECO:0007669"/>
    <property type="project" value="UniProtKB-SubCell"/>
</dbReference>
<keyword evidence="8 11" id="KW-0573">Peptidoglycan synthesis</keyword>
<dbReference type="UniPathway" id="UPA00219"/>
<dbReference type="NCBIfam" id="TIGR01085">
    <property type="entry name" value="murE"/>
    <property type="match status" value="1"/>
</dbReference>
<evidence type="ECO:0000256" key="1">
    <source>
        <dbReference type="ARBA" id="ARBA00005898"/>
    </source>
</evidence>
<evidence type="ECO:0000256" key="4">
    <source>
        <dbReference type="ARBA" id="ARBA00022618"/>
    </source>
</evidence>
<dbReference type="EC" id="6.3.2.-" evidence="11"/>
<feature type="binding site" evidence="11">
    <location>
        <position position="156"/>
    </location>
    <ligand>
        <name>UDP-N-acetyl-alpha-D-muramoyl-L-alanyl-D-glutamate</name>
        <dbReference type="ChEBI" id="CHEBI:83900"/>
    </ligand>
</feature>
<feature type="modified residue" description="N6-carboxylysine" evidence="11">
    <location>
        <position position="224"/>
    </location>
</feature>
<evidence type="ECO:0000256" key="2">
    <source>
        <dbReference type="ARBA" id="ARBA00022490"/>
    </source>
</evidence>
<comment type="similarity">
    <text evidence="1 11">Belongs to the MurCDEF family. MurE subfamily.</text>
</comment>
<feature type="binding site" evidence="11">
    <location>
        <position position="184"/>
    </location>
    <ligand>
        <name>UDP-N-acetyl-alpha-D-muramoyl-L-alanyl-D-glutamate</name>
        <dbReference type="ChEBI" id="CHEBI:83900"/>
    </ligand>
</feature>
<feature type="binding site" evidence="11">
    <location>
        <begin position="115"/>
        <end position="121"/>
    </location>
    <ligand>
        <name>ATP</name>
        <dbReference type="ChEBI" id="CHEBI:30616"/>
    </ligand>
</feature>
<protein>
    <recommendedName>
        <fullName evidence="11">UDP-N-acetylmuramyl-tripeptide synthetase</fullName>
        <ecNumber evidence="11">6.3.2.-</ecNumber>
    </recommendedName>
    <alternativeName>
        <fullName evidence="11">UDP-MurNAc-tripeptide synthetase</fullName>
    </alternativeName>
</protein>
<dbReference type="GO" id="GO:0005524">
    <property type="term" value="F:ATP binding"/>
    <property type="evidence" value="ECO:0007669"/>
    <property type="project" value="UniProtKB-UniRule"/>
</dbReference>
<keyword evidence="3 11" id="KW-0436">Ligase</keyword>
<dbReference type="GO" id="GO:0004326">
    <property type="term" value="F:tetrahydrofolylpolyglutamate synthase activity"/>
    <property type="evidence" value="ECO:0007669"/>
    <property type="project" value="InterPro"/>
</dbReference>
<dbReference type="PANTHER" id="PTHR23135:SF4">
    <property type="entry name" value="UDP-N-ACETYLMURAMOYL-L-ALANYL-D-GLUTAMATE--2,6-DIAMINOPIMELATE LIGASE MURE HOMOLOG, CHLOROPLASTIC"/>
    <property type="match status" value="1"/>
</dbReference>
<dbReference type="SUPFAM" id="SSF53623">
    <property type="entry name" value="MurD-like peptide ligases, catalytic domain"/>
    <property type="match status" value="1"/>
</dbReference>
<comment type="caution">
    <text evidence="11">Lacks conserved residue(s) required for the propagation of feature annotation.</text>
</comment>
<comment type="caution">
    <text evidence="16">The sequence shown here is derived from an EMBL/GenBank/DDBJ whole genome shotgun (WGS) entry which is preliminary data.</text>
</comment>
<comment type="PTM">
    <text evidence="11">Carboxylation is probably crucial for Mg(2+) binding and, consequently, for the gamma-phosphate positioning of ATP.</text>
</comment>
<dbReference type="Gene3D" id="3.90.190.20">
    <property type="entry name" value="Mur ligase, C-terminal domain"/>
    <property type="match status" value="1"/>
</dbReference>
<name>A0A106BXR5_SHEFR</name>
<dbReference type="Gene3D" id="3.40.1390.10">
    <property type="entry name" value="MurE/MurF, N-terminal domain"/>
    <property type="match status" value="1"/>
</dbReference>
<dbReference type="SUPFAM" id="SSF53244">
    <property type="entry name" value="MurD-like peptide ligases, peptide-binding domain"/>
    <property type="match status" value="1"/>
</dbReference>
<dbReference type="GO" id="GO:0051301">
    <property type="term" value="P:cell division"/>
    <property type="evidence" value="ECO:0007669"/>
    <property type="project" value="UniProtKB-KW"/>
</dbReference>
<keyword evidence="4 11" id="KW-0132">Cell division</keyword>
<dbReference type="SUPFAM" id="SSF63418">
    <property type="entry name" value="MurE/MurF N-terminal domain"/>
    <property type="match status" value="1"/>
</dbReference>
<dbReference type="NCBIfam" id="NF001123">
    <property type="entry name" value="PRK00139.1-1"/>
    <property type="match status" value="1"/>
</dbReference>
<evidence type="ECO:0000256" key="10">
    <source>
        <dbReference type="ARBA" id="ARBA00023316"/>
    </source>
</evidence>
<gene>
    <name evidence="11 16" type="primary">murE</name>
    <name evidence="16" type="ORF">AWJ07_07215</name>
</gene>
<dbReference type="InterPro" id="IPR035911">
    <property type="entry name" value="MurE/MurF_N"/>
</dbReference>
<evidence type="ECO:0000313" key="17">
    <source>
        <dbReference type="Proteomes" id="UP000055702"/>
    </source>
</evidence>
<keyword evidence="5 11" id="KW-0547">Nucleotide-binding</keyword>
<reference evidence="16 17" key="1">
    <citation type="submission" date="2016-01" db="EMBL/GenBank/DDBJ databases">
        <title>Draft genome of the antarctic isolate Shewanella frigidimarina Ag06-30.</title>
        <authorList>
            <person name="Parmeciano Di Noto G."/>
            <person name="Vazquez S."/>
            <person name="Mac Cormack W."/>
            <person name="Iriarte A."/>
            <person name="Quiroga C."/>
        </authorList>
    </citation>
    <scope>NUCLEOTIDE SEQUENCE [LARGE SCALE GENOMIC DNA]</scope>
    <source>
        <strain evidence="16 17">Ag06-30</strain>
    </source>
</reference>
<evidence type="ECO:0000256" key="5">
    <source>
        <dbReference type="ARBA" id="ARBA00022741"/>
    </source>
</evidence>
<keyword evidence="6 11" id="KW-0067">ATP-binding</keyword>
<dbReference type="EMBL" id="LRDC01000040">
    <property type="protein sequence ID" value="KVX00540.1"/>
    <property type="molecule type" value="Genomic_DNA"/>
</dbReference>
<dbReference type="RefSeq" id="WP_059746822.1">
    <property type="nucleotide sequence ID" value="NZ_LRDC01000040.1"/>
</dbReference>
<dbReference type="PANTHER" id="PTHR23135">
    <property type="entry name" value="MUR LIGASE FAMILY MEMBER"/>
    <property type="match status" value="1"/>
</dbReference>
<keyword evidence="9 11" id="KW-0131">Cell cycle</keyword>
<evidence type="ECO:0000256" key="3">
    <source>
        <dbReference type="ARBA" id="ARBA00022598"/>
    </source>
</evidence>
<dbReference type="AlphaFoldDB" id="A0A106BXR5"/>
<keyword evidence="10 11" id="KW-0961">Cell wall biogenesis/degradation</keyword>
<evidence type="ECO:0000256" key="12">
    <source>
        <dbReference type="RuleBase" id="RU004135"/>
    </source>
</evidence>
<dbReference type="NCBIfam" id="NF001126">
    <property type="entry name" value="PRK00139.1-4"/>
    <property type="match status" value="1"/>
</dbReference>
<evidence type="ECO:0000256" key="8">
    <source>
        <dbReference type="ARBA" id="ARBA00022984"/>
    </source>
</evidence>
<evidence type="ECO:0000259" key="14">
    <source>
        <dbReference type="Pfam" id="PF02875"/>
    </source>
</evidence>
<dbReference type="Gene3D" id="3.40.1190.10">
    <property type="entry name" value="Mur-like, catalytic domain"/>
    <property type="match status" value="1"/>
</dbReference>
<dbReference type="Pfam" id="PF08245">
    <property type="entry name" value="Mur_ligase_M"/>
    <property type="match status" value="1"/>
</dbReference>
<feature type="binding site" evidence="11">
    <location>
        <position position="25"/>
    </location>
    <ligand>
        <name>UDP-N-acetyl-alpha-D-muramoyl-L-alanyl-D-glutamate</name>
        <dbReference type="ChEBI" id="CHEBI:83900"/>
    </ligand>
</feature>
<dbReference type="GO" id="GO:0009252">
    <property type="term" value="P:peptidoglycan biosynthetic process"/>
    <property type="evidence" value="ECO:0007669"/>
    <property type="project" value="UniProtKB-UniRule"/>
</dbReference>
<dbReference type="Proteomes" id="UP000055702">
    <property type="component" value="Unassembled WGS sequence"/>
</dbReference>
<feature type="binding site" evidence="11">
    <location>
        <begin position="157"/>
        <end position="158"/>
    </location>
    <ligand>
        <name>UDP-N-acetyl-alpha-D-muramoyl-L-alanyl-D-glutamate</name>
        <dbReference type="ChEBI" id="CHEBI:83900"/>
    </ligand>
</feature>
<evidence type="ECO:0000259" key="15">
    <source>
        <dbReference type="Pfam" id="PF08245"/>
    </source>
</evidence>
<feature type="binding site" evidence="11">
    <location>
        <position position="190"/>
    </location>
    <ligand>
        <name>UDP-N-acetyl-alpha-D-muramoyl-L-alanyl-D-glutamate</name>
        <dbReference type="ChEBI" id="CHEBI:83900"/>
    </ligand>
</feature>
<feature type="domain" description="Mur ligase central" evidence="15">
    <location>
        <begin position="113"/>
        <end position="320"/>
    </location>
</feature>
<dbReference type="InterPro" id="IPR004101">
    <property type="entry name" value="Mur_ligase_C"/>
</dbReference>
<dbReference type="GO" id="GO:0008360">
    <property type="term" value="P:regulation of cell shape"/>
    <property type="evidence" value="ECO:0007669"/>
    <property type="project" value="UniProtKB-KW"/>
</dbReference>
<dbReference type="HAMAP" id="MF_00208">
    <property type="entry name" value="MurE"/>
    <property type="match status" value="1"/>
</dbReference>
<keyword evidence="7 11" id="KW-0133">Cell shape</keyword>
<dbReference type="GO" id="GO:0000287">
    <property type="term" value="F:magnesium ion binding"/>
    <property type="evidence" value="ECO:0007669"/>
    <property type="project" value="UniProtKB-UniRule"/>
</dbReference>
<keyword evidence="2 11" id="KW-0963">Cytoplasm</keyword>
<dbReference type="GO" id="GO:0071555">
    <property type="term" value="P:cell wall organization"/>
    <property type="evidence" value="ECO:0007669"/>
    <property type="project" value="UniProtKB-KW"/>
</dbReference>
<dbReference type="InterPro" id="IPR018109">
    <property type="entry name" value="Folylpolyglutamate_synth_CS"/>
</dbReference>
<feature type="binding site" evidence="11">
    <location>
        <begin position="42"/>
        <end position="44"/>
    </location>
    <ligand>
        <name>UDP-N-acetyl-alpha-D-muramoyl-L-alanyl-D-glutamate</name>
        <dbReference type="ChEBI" id="CHEBI:83900"/>
    </ligand>
</feature>
<sequence length="497" mass="53721">MMLLNDLLAPWFHYSGRESVNGLTLDSRDVERGGLFVALPGHKVDGRAFIPQAIDAGATAILIHTDNPDEHGIVDRLQYTVPLVFFCQLGRQLSAVAAQFYLPNSQSLSLIGITGTNGKTSVSQIIAQIVYILGHQVAVMGTLGNGLWGQLVDSGNTTADAITVMRQLSEFAAQGAELCAMEVSSHGLVQGRVEAAPFQIAVFTNLSRDHLDYHGDMDSYAAAKKRLFKFPSIKHGVINIDDAVGAQWLAELANDNNKSFSVKGNSAADFYCDAIEYHDAGVTATLHFVEIDSEKSVSVQLNSPLLGAFNLSNLVAAIAVLYLQGKPMASILAVLPLLIPVAGRMERFSSVNNATLVVDYAHTPDAIEQALTALRLHCKGTLWCVFGCGGDRDKGKRSLMAQAAERYADKVMITSDNARSEDPQTIINDILQGISQPQKVLTQVDRIEAITHVVSLAQVNDIVLLAGKGHETYQEVAGERIDYDERALAFKLSQEAS</sequence>
<dbReference type="InterPro" id="IPR036615">
    <property type="entry name" value="Mur_ligase_C_dom_sf"/>
</dbReference>
<evidence type="ECO:0000256" key="9">
    <source>
        <dbReference type="ARBA" id="ARBA00023306"/>
    </source>
</evidence>
<evidence type="ECO:0000256" key="6">
    <source>
        <dbReference type="ARBA" id="ARBA00022840"/>
    </source>
</evidence>
<evidence type="ECO:0000256" key="7">
    <source>
        <dbReference type="ARBA" id="ARBA00022960"/>
    </source>
</evidence>
<dbReference type="InterPro" id="IPR036565">
    <property type="entry name" value="Mur-like_cat_sf"/>
</dbReference>
<dbReference type="InterPro" id="IPR000713">
    <property type="entry name" value="Mur_ligase_N"/>
</dbReference>
<dbReference type="Pfam" id="PF02875">
    <property type="entry name" value="Mur_ligase_C"/>
    <property type="match status" value="1"/>
</dbReference>
<keyword evidence="11" id="KW-0460">Magnesium</keyword>
<dbReference type="PROSITE" id="PS01011">
    <property type="entry name" value="FOLYLPOLYGLU_SYNT_1"/>
    <property type="match status" value="1"/>
</dbReference>
<evidence type="ECO:0000259" key="13">
    <source>
        <dbReference type="Pfam" id="PF01225"/>
    </source>
</evidence>
<feature type="domain" description="Mur ligase N-terminal catalytic" evidence="13">
    <location>
        <begin position="20"/>
        <end position="67"/>
    </location>
</feature>
<comment type="cofactor">
    <cofactor evidence="11">
        <name>Mg(2+)</name>
        <dbReference type="ChEBI" id="CHEBI:18420"/>
    </cofactor>
</comment>
<organism evidence="16">
    <name type="scientific">Shewanella frigidimarina</name>
    <dbReference type="NCBI Taxonomy" id="56812"/>
    <lineage>
        <taxon>Bacteria</taxon>
        <taxon>Pseudomonadati</taxon>
        <taxon>Pseudomonadota</taxon>
        <taxon>Gammaproteobacteria</taxon>
        <taxon>Alteromonadales</taxon>
        <taxon>Shewanellaceae</taxon>
        <taxon>Shewanella</taxon>
    </lineage>
</organism>
<dbReference type="Pfam" id="PF01225">
    <property type="entry name" value="Mur_ligase"/>
    <property type="match status" value="1"/>
</dbReference>
<accession>A0A106BXR5</accession>
<dbReference type="InterPro" id="IPR013221">
    <property type="entry name" value="Mur_ligase_cen"/>
</dbReference>
<comment type="function">
    <text evidence="11">Catalyzes the addition of an amino acid to the nucleotide precursor UDP-N-acetylmuramoyl-L-alanyl-D-glutamate (UMAG) in the biosynthesis of bacterial cell-wall peptidoglycan.</text>
</comment>
<comment type="pathway">
    <text evidence="11 12">Cell wall biogenesis; peptidoglycan biosynthesis.</text>
</comment>
<comment type="subcellular location">
    <subcellularLocation>
        <location evidence="11 12">Cytoplasm</location>
    </subcellularLocation>
</comment>
<evidence type="ECO:0000256" key="11">
    <source>
        <dbReference type="HAMAP-Rule" id="MF_00208"/>
    </source>
</evidence>
<feature type="binding site" evidence="11">
    <location>
        <position position="192"/>
    </location>
    <ligand>
        <name>UDP-N-acetyl-alpha-D-muramoyl-L-alanyl-D-glutamate</name>
        <dbReference type="ChEBI" id="CHEBI:83900"/>
    </ligand>
</feature>
<dbReference type="InterPro" id="IPR005761">
    <property type="entry name" value="UDP-N-AcMur-Glu-dNH2Pim_ligase"/>
</dbReference>
<feature type="domain" description="Mur ligase C-terminal" evidence="14">
    <location>
        <begin position="343"/>
        <end position="469"/>
    </location>
</feature>
<feature type="binding site" evidence="11">
    <location>
        <position position="27"/>
    </location>
    <ligand>
        <name>UDP-N-acetyl-alpha-D-muramoyl-L-alanyl-D-glutamate</name>
        <dbReference type="ChEBI" id="CHEBI:83900"/>
    </ligand>
</feature>
<evidence type="ECO:0000313" key="16">
    <source>
        <dbReference type="EMBL" id="KVX00540.1"/>
    </source>
</evidence>